<gene>
    <name evidence="1" type="primary">18</name>
    <name evidence="1" type="ORF">SEA_FRYBERGER_18</name>
</gene>
<name>A0A346FCH2_9CAUD</name>
<proteinExistence type="predicted"/>
<dbReference type="KEGG" id="vg:54998451"/>
<protein>
    <submittedName>
        <fullName evidence="1">Uncharacterized protein</fullName>
    </submittedName>
</protein>
<accession>A0A346FCH2</accession>
<keyword evidence="2" id="KW-1185">Reference proteome</keyword>
<dbReference type="Proteomes" id="UP000259952">
    <property type="component" value="Segment"/>
</dbReference>
<sequence>MAKDKVKKLKKKVLIQEMRIGQMGRELDELRSRIAKLEHKQNPWNPYTIHFDANTDFASLATDLGKRAAKQMMRSAR</sequence>
<dbReference type="GeneID" id="54998451"/>
<dbReference type="EMBL" id="MH479913">
    <property type="protein sequence ID" value="AXN53436.1"/>
    <property type="molecule type" value="Genomic_DNA"/>
</dbReference>
<evidence type="ECO:0000313" key="2">
    <source>
        <dbReference type="Proteomes" id="UP000259952"/>
    </source>
</evidence>
<evidence type="ECO:0000313" key="1">
    <source>
        <dbReference type="EMBL" id="AXN53436.1"/>
    </source>
</evidence>
<dbReference type="RefSeq" id="YP_009807570.1">
    <property type="nucleotide sequence ID" value="NC_048027.1"/>
</dbReference>
<organism evidence="1 2">
    <name type="scientific">Gordonia phage Fryberger</name>
    <dbReference type="NCBI Taxonomy" id="2250392"/>
    <lineage>
        <taxon>Viruses</taxon>
        <taxon>Duplodnaviria</taxon>
        <taxon>Heunggongvirae</taxon>
        <taxon>Uroviricota</taxon>
        <taxon>Caudoviricetes</taxon>
        <taxon>Ronaldovirus</taxon>
        <taxon>Ronaldovirus fryberger</taxon>
    </lineage>
</organism>
<reference evidence="1 2" key="1">
    <citation type="submission" date="2018-06" db="EMBL/GenBank/DDBJ databases">
        <authorList>
            <person name="Searcy Z.E."/>
            <person name="Delesalle V.A."/>
            <person name="Garlena R.A."/>
            <person name="Russell D.A."/>
            <person name="Pope W.H."/>
            <person name="Jacobs-Sera D."/>
            <person name="Hatfull G.F."/>
        </authorList>
    </citation>
    <scope>NUCLEOTIDE SEQUENCE [LARGE SCALE GENOMIC DNA]</scope>
</reference>